<sequence length="230" mass="25831">MSTSPPGGGSAPEPIGHPSPTALLVQRHLSAPRLATYARAVGGDLDRAVELYLWNAAVAGALWEVLGHVEVVLRNVLHDALTARHQRLGRAGQWYDDPARELAQHARDDITRAKQRLQRAGAPLLPGKIVAELNFGFWRFLLARRYTATLWPALRPAFHYLPGSDRRLLEAPVARLHVLRNRVAHHEPLFSEPLIDRYIDLLDVVGYVHPQLRTWLDSHNRVRTALDARP</sequence>
<name>A0A1I2DIB6_9ACTN</name>
<feature type="compositionally biased region" description="Gly residues" evidence="1">
    <location>
        <begin position="1"/>
        <end position="10"/>
    </location>
</feature>
<feature type="region of interest" description="Disordered" evidence="1">
    <location>
        <begin position="1"/>
        <end position="20"/>
    </location>
</feature>
<keyword evidence="3" id="KW-1185">Reference proteome</keyword>
<proteinExistence type="predicted"/>
<organism evidence="2 3">
    <name type="scientific">Blastococcus tunisiensis</name>
    <dbReference type="NCBI Taxonomy" id="1798228"/>
    <lineage>
        <taxon>Bacteria</taxon>
        <taxon>Bacillati</taxon>
        <taxon>Actinomycetota</taxon>
        <taxon>Actinomycetes</taxon>
        <taxon>Geodermatophilales</taxon>
        <taxon>Geodermatophilaceae</taxon>
        <taxon>Blastococcus</taxon>
    </lineage>
</organism>
<dbReference type="AlphaFoldDB" id="A0A1I2DIB6"/>
<evidence type="ECO:0008006" key="4">
    <source>
        <dbReference type="Google" id="ProtNLM"/>
    </source>
</evidence>
<evidence type="ECO:0000313" key="3">
    <source>
        <dbReference type="Proteomes" id="UP000198589"/>
    </source>
</evidence>
<protein>
    <recommendedName>
        <fullName evidence="4">Abi-like protein</fullName>
    </recommendedName>
</protein>
<gene>
    <name evidence="2" type="ORF">SAMN05216574_1065</name>
</gene>
<dbReference type="RefSeq" id="WP_217640650.1">
    <property type="nucleotide sequence ID" value="NZ_FOND01000006.1"/>
</dbReference>
<dbReference type="STRING" id="1798228.SAMN05216574_1065"/>
<dbReference type="Proteomes" id="UP000198589">
    <property type="component" value="Unassembled WGS sequence"/>
</dbReference>
<evidence type="ECO:0000256" key="1">
    <source>
        <dbReference type="SAM" id="MobiDB-lite"/>
    </source>
</evidence>
<accession>A0A1I2DIB6</accession>
<evidence type="ECO:0000313" key="2">
    <source>
        <dbReference type="EMBL" id="SFE79983.1"/>
    </source>
</evidence>
<dbReference type="EMBL" id="FOND01000006">
    <property type="protein sequence ID" value="SFE79983.1"/>
    <property type="molecule type" value="Genomic_DNA"/>
</dbReference>
<reference evidence="3" key="1">
    <citation type="submission" date="2016-10" db="EMBL/GenBank/DDBJ databases">
        <authorList>
            <person name="Varghese N."/>
            <person name="Submissions S."/>
        </authorList>
    </citation>
    <scope>NUCLEOTIDE SEQUENCE [LARGE SCALE GENOMIC DNA]</scope>
    <source>
        <strain evidence="3">DSM 46838</strain>
    </source>
</reference>